<name>Q6XLX5_9PHYC</name>
<reference evidence="1" key="1">
    <citation type="journal article" date="2003" name="J. Mol. Evol.">
        <title>Comparisons of two large phaeoviral genomes and evolutionary implications.</title>
        <authorList>
            <person name="Delaroque N."/>
            <person name="Boland W."/>
            <person name="Muller D.G."/>
            <person name="Knippers R."/>
        </authorList>
    </citation>
    <scope>NUCLEOTIDE SEQUENCE</scope>
    <source>
        <strain evidence="1">FirrV-1</strain>
    </source>
</reference>
<accession>Q6XLX5</accession>
<evidence type="ECO:0000313" key="1">
    <source>
        <dbReference type="EMBL" id="AAR26936.1"/>
    </source>
</evidence>
<protein>
    <submittedName>
        <fullName evidence="1">FirrV-1-C3</fullName>
    </submittedName>
</protein>
<proteinExistence type="predicted"/>
<sequence>MLSCNKIHVSQGAPSIHQFTDSSITSEEHTQCLAFQSGSASYSSTLLSIDDMGNTELEEVPVHNEVLVWDDTSLWTNKTFTSLLQQLRTIIDGIITITNSKYIGNQGHPALTDMVMFTDTLTSGYTMGLASCGDGNIILKREPTDTDFTYLTTLDMGQNMNFNLPAGTVFRSLKGISGFSAPFPMPLGLSSLSSTYFTFYAFRLTSTIFATSAGLESTVFLYDSSGTVADGPTTIAPFGTATLHCGDDVQGEFKVVASTNVYCGTRSYNTIRSTDMRLVIPCEMSCEVMVWNRFCRVIAQELNTTVRWYRRNGDTGSFTVHAGTPVNIYTGNINEDEGVSTPNNAGGTADYKPDGCLILKSDKPISAFSGADSNGWEATPGWPLIQMAQVFANPATINNSTDAGIASVSLGSQYEGEFQVFDSSKTLIATAPITRTNSVTTTEDQLYPAAGQWQPVNSGLSTFTGGYIIANVPAICIMNLNGSSAPWTADEGDELMIPGVTPDEIRACIKVDQNGFYRRRDIDSSGTETWTIC</sequence>
<dbReference type="KEGG" id="vg:41332326"/>
<organism evidence="1">
    <name type="scientific">Feldmannia irregularis virus a</name>
    <dbReference type="NCBI Taxonomy" id="231992"/>
    <lineage>
        <taxon>Viruses</taxon>
        <taxon>Varidnaviria</taxon>
        <taxon>Bamfordvirae</taxon>
        <taxon>Nucleocytoviricota</taxon>
        <taxon>Megaviricetes</taxon>
        <taxon>Algavirales</taxon>
        <taxon>Phycodnaviridae</taxon>
        <taxon>Phaeovirus</taxon>
        <taxon>Phaeovirus irregularis</taxon>
    </lineage>
</organism>
<dbReference type="RefSeq" id="YP_009665730.1">
    <property type="nucleotide sequence ID" value="NC_043255.1"/>
</dbReference>
<reference evidence="1" key="2">
    <citation type="submission" date="2014-06" db="EMBL/GenBank/DDBJ databases">
        <authorList>
            <person name="Delaroque N."/>
            <person name="Knippers R."/>
            <person name="Mueller D.G."/>
            <person name="Bothe G."/>
            <person name="Thomas P."/>
            <person name="Boland W."/>
        </authorList>
    </citation>
    <scope>NUCLEOTIDE SEQUENCE</scope>
    <source>
        <strain evidence="1">FirrV-1</strain>
    </source>
</reference>
<dbReference type="EMBL" id="AY225135">
    <property type="protein sequence ID" value="AAR26936.1"/>
    <property type="molecule type" value="Genomic_DNA"/>
</dbReference>
<dbReference type="GeneID" id="41332326"/>